<evidence type="ECO:0000256" key="4">
    <source>
        <dbReference type="ARBA" id="ARBA00023239"/>
    </source>
</evidence>
<comment type="function">
    <text evidence="7">Catalyzes cyclization of the linear tetrapyrrole, hydroxymethylbilane, to the macrocyclic uroporphyrinogen III.</text>
</comment>
<dbReference type="RefSeq" id="XP_005848606.1">
    <property type="nucleotide sequence ID" value="XM_005848544.1"/>
</dbReference>
<reference evidence="9 10" key="1">
    <citation type="journal article" date="2010" name="Plant Cell">
        <title>The Chlorella variabilis NC64A genome reveals adaptation to photosymbiosis, coevolution with viruses, and cryptic sex.</title>
        <authorList>
            <person name="Blanc G."/>
            <person name="Duncan G."/>
            <person name="Agarkova I."/>
            <person name="Borodovsky M."/>
            <person name="Gurnon J."/>
            <person name="Kuo A."/>
            <person name="Lindquist E."/>
            <person name="Lucas S."/>
            <person name="Pangilinan J."/>
            <person name="Polle J."/>
            <person name="Salamov A."/>
            <person name="Terry A."/>
            <person name="Yamada T."/>
            <person name="Dunigan D.D."/>
            <person name="Grigoriev I.V."/>
            <person name="Claverie J.M."/>
            <person name="Van Etten J.L."/>
        </authorList>
    </citation>
    <scope>NUCLEOTIDE SEQUENCE [LARGE SCALE GENOMIC DNA]</scope>
    <source>
        <strain evidence="9 10">NC64A</strain>
    </source>
</reference>
<proteinExistence type="inferred from homology"/>
<dbReference type="GO" id="GO:0004852">
    <property type="term" value="F:uroporphyrinogen-III synthase activity"/>
    <property type="evidence" value="ECO:0007669"/>
    <property type="project" value="UniProtKB-UniRule"/>
</dbReference>
<dbReference type="Pfam" id="PF02602">
    <property type="entry name" value="HEM4"/>
    <property type="match status" value="1"/>
</dbReference>
<dbReference type="SUPFAM" id="SSF69618">
    <property type="entry name" value="HemD-like"/>
    <property type="match status" value="1"/>
</dbReference>
<comment type="pathway">
    <text evidence="1 7">Porphyrin-containing compound metabolism; protoporphyrin-IX biosynthesis; coproporphyrinogen-III from 5-aminolevulinate: step 3/4.</text>
</comment>
<evidence type="ECO:0000256" key="5">
    <source>
        <dbReference type="ARBA" id="ARBA00023244"/>
    </source>
</evidence>
<dbReference type="InParanoid" id="E1ZBX1"/>
<protein>
    <recommendedName>
        <fullName evidence="3 7">Uroporphyrinogen-III synthase</fullName>
        <ecNumber evidence="3 7">4.2.1.75</ecNumber>
    </recommendedName>
</protein>
<dbReference type="GeneID" id="17356264"/>
<dbReference type="InterPro" id="IPR036108">
    <property type="entry name" value="4pyrrol_syn_uPrphyn_synt_sf"/>
</dbReference>
<dbReference type="PANTHER" id="PTHR38042:SF1">
    <property type="entry name" value="UROPORPHYRINOGEN-III SYNTHASE, CHLOROPLASTIC"/>
    <property type="match status" value="1"/>
</dbReference>
<dbReference type="EC" id="4.2.1.75" evidence="3 7"/>
<evidence type="ECO:0000256" key="3">
    <source>
        <dbReference type="ARBA" id="ARBA00013109"/>
    </source>
</evidence>
<keyword evidence="5 7" id="KW-0627">Porphyrin biosynthesis</keyword>
<evidence type="ECO:0000313" key="9">
    <source>
        <dbReference type="EMBL" id="EFN56504.1"/>
    </source>
</evidence>
<dbReference type="STRING" id="554065.E1ZBX1"/>
<dbReference type="PANTHER" id="PTHR38042">
    <property type="entry name" value="UROPORPHYRINOGEN-III SYNTHASE, CHLOROPLASTIC"/>
    <property type="match status" value="1"/>
</dbReference>
<dbReference type="GO" id="GO:0006782">
    <property type="term" value="P:protoporphyrinogen IX biosynthetic process"/>
    <property type="evidence" value="ECO:0007669"/>
    <property type="project" value="UniProtKB-UniRule"/>
</dbReference>
<dbReference type="InterPro" id="IPR039793">
    <property type="entry name" value="UROS/Hem4"/>
</dbReference>
<dbReference type="OrthoDB" id="443551at2759"/>
<comment type="catalytic activity">
    <reaction evidence="6 7">
        <text>hydroxymethylbilane = uroporphyrinogen III + H2O</text>
        <dbReference type="Rhea" id="RHEA:18965"/>
        <dbReference type="ChEBI" id="CHEBI:15377"/>
        <dbReference type="ChEBI" id="CHEBI:57308"/>
        <dbReference type="ChEBI" id="CHEBI:57845"/>
        <dbReference type="EC" id="4.2.1.75"/>
    </reaction>
</comment>
<dbReference type="AlphaFoldDB" id="E1ZBX1"/>
<gene>
    <name evidence="9" type="ORF">CHLNCDRAFT_144105</name>
</gene>
<dbReference type="KEGG" id="cvr:CHLNCDRAFT_144105"/>
<evidence type="ECO:0000259" key="8">
    <source>
        <dbReference type="Pfam" id="PF02602"/>
    </source>
</evidence>
<keyword evidence="10" id="KW-1185">Reference proteome</keyword>
<dbReference type="EMBL" id="GL433841">
    <property type="protein sequence ID" value="EFN56504.1"/>
    <property type="molecule type" value="Genomic_DNA"/>
</dbReference>
<dbReference type="Proteomes" id="UP000008141">
    <property type="component" value="Unassembled WGS sequence"/>
</dbReference>
<feature type="domain" description="Tetrapyrrole biosynthesis uroporphyrinogen III synthase" evidence="8">
    <location>
        <begin position="85"/>
        <end position="167"/>
    </location>
</feature>
<dbReference type="UniPathway" id="UPA00251">
    <property type="reaction ID" value="UER00320"/>
</dbReference>
<sequence>MAATWALKLEQQLRVPTSASVAAASRSATSCTAVLAAAAAASGDAQVVLTRAQGKNGKLRRVLEGRGIACFELPMLETAAGPDRDRLPKANAEHFGPELPFLEGGTKRVLYPASNKASSELQSDLAARGFDMVCLNIYETVPVTRLDERQLAAARRAAVVTVGSPSAMLVWA</sequence>
<evidence type="ECO:0000256" key="1">
    <source>
        <dbReference type="ARBA" id="ARBA00004772"/>
    </source>
</evidence>
<accession>E1ZBX1</accession>
<dbReference type="Gene3D" id="3.40.50.10090">
    <property type="match status" value="2"/>
</dbReference>
<name>E1ZBX1_CHLVA</name>
<keyword evidence="4 7" id="KW-0456">Lyase</keyword>
<evidence type="ECO:0000313" key="10">
    <source>
        <dbReference type="Proteomes" id="UP000008141"/>
    </source>
</evidence>
<dbReference type="InterPro" id="IPR003754">
    <property type="entry name" value="4pyrrol_synth_uPrphyn_synth"/>
</dbReference>
<evidence type="ECO:0000256" key="2">
    <source>
        <dbReference type="ARBA" id="ARBA00008133"/>
    </source>
</evidence>
<dbReference type="GO" id="GO:0006780">
    <property type="term" value="P:uroporphyrinogen III biosynthetic process"/>
    <property type="evidence" value="ECO:0007669"/>
    <property type="project" value="UniProtKB-UniRule"/>
</dbReference>
<evidence type="ECO:0000256" key="7">
    <source>
        <dbReference type="RuleBase" id="RU366031"/>
    </source>
</evidence>
<organism evidence="10">
    <name type="scientific">Chlorella variabilis</name>
    <name type="common">Green alga</name>
    <dbReference type="NCBI Taxonomy" id="554065"/>
    <lineage>
        <taxon>Eukaryota</taxon>
        <taxon>Viridiplantae</taxon>
        <taxon>Chlorophyta</taxon>
        <taxon>core chlorophytes</taxon>
        <taxon>Trebouxiophyceae</taxon>
        <taxon>Chlorellales</taxon>
        <taxon>Chlorellaceae</taxon>
        <taxon>Chlorella clade</taxon>
        <taxon>Chlorella</taxon>
    </lineage>
</organism>
<comment type="similarity">
    <text evidence="2 7">Belongs to the uroporphyrinogen-III synthase family.</text>
</comment>
<evidence type="ECO:0000256" key="6">
    <source>
        <dbReference type="ARBA" id="ARBA00048617"/>
    </source>
</evidence>